<dbReference type="Proteomes" id="UP000038040">
    <property type="component" value="Unplaced"/>
</dbReference>
<dbReference type="PROSITE" id="PS51450">
    <property type="entry name" value="LRR"/>
    <property type="match status" value="1"/>
</dbReference>
<keyword evidence="5" id="KW-1185">Reference proteome</keyword>
<evidence type="ECO:0000313" key="5">
    <source>
        <dbReference type="Proteomes" id="UP000274756"/>
    </source>
</evidence>
<dbReference type="AlphaFoldDB" id="A0A0N4UNJ5"/>
<evidence type="ECO:0000313" key="3">
    <source>
        <dbReference type="EMBL" id="VDN53182.1"/>
    </source>
</evidence>
<evidence type="ECO:0000256" key="2">
    <source>
        <dbReference type="ARBA" id="ARBA00022737"/>
    </source>
</evidence>
<evidence type="ECO:0000313" key="6">
    <source>
        <dbReference type="WBParaSite" id="DME_0000947801-mRNA-1"/>
    </source>
</evidence>
<dbReference type="WBParaSite" id="DME_0000947801-mRNA-1">
    <property type="protein sequence ID" value="DME_0000947801-mRNA-1"/>
    <property type="gene ID" value="DME_0000947801"/>
</dbReference>
<evidence type="ECO:0000256" key="1">
    <source>
        <dbReference type="ARBA" id="ARBA00022614"/>
    </source>
</evidence>
<proteinExistence type="predicted"/>
<accession>A0A0N4UNJ5</accession>
<organism evidence="4 6">
    <name type="scientific">Dracunculus medinensis</name>
    <name type="common">Guinea worm</name>
    <dbReference type="NCBI Taxonomy" id="318479"/>
    <lineage>
        <taxon>Eukaryota</taxon>
        <taxon>Metazoa</taxon>
        <taxon>Ecdysozoa</taxon>
        <taxon>Nematoda</taxon>
        <taxon>Chromadorea</taxon>
        <taxon>Rhabditida</taxon>
        <taxon>Spirurina</taxon>
        <taxon>Dracunculoidea</taxon>
        <taxon>Dracunculidae</taxon>
        <taxon>Dracunculus</taxon>
    </lineage>
</organism>
<keyword evidence="1" id="KW-0433">Leucine-rich repeat</keyword>
<dbReference type="PANTHER" id="PTHR18849">
    <property type="entry name" value="LEUCINE RICH REPEAT PROTEIN"/>
    <property type="match status" value="1"/>
</dbReference>
<reference evidence="3 5" key="2">
    <citation type="submission" date="2018-11" db="EMBL/GenBank/DDBJ databases">
        <authorList>
            <consortium name="Pathogen Informatics"/>
        </authorList>
    </citation>
    <scope>NUCLEOTIDE SEQUENCE [LARGE SCALE GENOMIC DNA]</scope>
</reference>
<sequence>MADFLDGNSVGNRRTFFNLEDNDDTGSNIVDETEKKYFCDDDVDSDILLSSLTGTSPCKLAYERGLEIVVLNHRFIDEVGDYIRFMSLCKQLKEIDLAWNRLTSWAEIAVLMEIPNLQVVNLSHNPLKNSIDAELPYANHLKTLIINGINLPFTTIGHFVSKMPSLYELHISDNSLLGNLLDIPDGDVISETVQIVYFNRCNITIWNSVVLIKQLFPQSHSFFLCENPITSVTFIPEFKQLDIFNGISFLNMNKCLIDNWASIESLSEVSSLRDLRLQHIPLLNNYSSNERNHLIIGRMPLLETLNGSKITVKEREESERFFLRYYDNYEIKPIVYGALLARHGHIEQLCKVDLTPKMHAYVVVICEENGYTGNVKVRLSHSVSCLMRMLEKLTNIHHARMRIFYLSGKNPFAEELRFPNQKLLSLRVEDGDKFSVQVKWFCKM</sequence>
<dbReference type="Gene3D" id="3.80.10.10">
    <property type="entry name" value="Ribonuclease Inhibitor"/>
    <property type="match status" value="2"/>
</dbReference>
<gene>
    <name evidence="3" type="ORF">DME_LOCUS3155</name>
</gene>
<protein>
    <submittedName>
        <fullName evidence="6">Ubiquitin-like domain-containing protein</fullName>
    </submittedName>
</protein>
<keyword evidence="2" id="KW-0677">Repeat</keyword>
<evidence type="ECO:0000313" key="4">
    <source>
        <dbReference type="Proteomes" id="UP000038040"/>
    </source>
</evidence>
<reference evidence="6" key="1">
    <citation type="submission" date="2017-02" db="UniProtKB">
        <authorList>
            <consortium name="WormBaseParasite"/>
        </authorList>
    </citation>
    <scope>IDENTIFICATION</scope>
</reference>
<dbReference type="OrthoDB" id="5855206at2759"/>
<dbReference type="EMBL" id="UYYG01000109">
    <property type="protein sequence ID" value="VDN53182.1"/>
    <property type="molecule type" value="Genomic_DNA"/>
</dbReference>
<name>A0A0N4UNJ5_DRAME</name>
<dbReference type="InterPro" id="IPR032675">
    <property type="entry name" value="LRR_dom_sf"/>
</dbReference>
<dbReference type="InterPro" id="IPR001611">
    <property type="entry name" value="Leu-rich_rpt"/>
</dbReference>
<dbReference type="SUPFAM" id="SSF52058">
    <property type="entry name" value="L domain-like"/>
    <property type="match status" value="1"/>
</dbReference>
<dbReference type="Proteomes" id="UP000274756">
    <property type="component" value="Unassembled WGS sequence"/>
</dbReference>
<dbReference type="PANTHER" id="PTHR18849:SF0">
    <property type="entry name" value="CILIA- AND FLAGELLA-ASSOCIATED PROTEIN 410-RELATED"/>
    <property type="match status" value="1"/>
</dbReference>
<dbReference type="SUPFAM" id="SSF54236">
    <property type="entry name" value="Ubiquitin-like"/>
    <property type="match status" value="1"/>
</dbReference>
<dbReference type="STRING" id="318479.A0A0N4UNJ5"/>
<dbReference type="InterPro" id="IPR029071">
    <property type="entry name" value="Ubiquitin-like_domsf"/>
</dbReference>